<evidence type="ECO:0000313" key="2">
    <source>
        <dbReference type="EMBL" id="QJA74873.1"/>
    </source>
</evidence>
<sequence>MLGKVKDIMVQFKHYHEISDSAKKDITIKKLGIHKNTIGVSSCRITAIIKKDSKSFTFGICGLAFRAKGDKFDKALGKALSFKRAYQECPRLVQKAVREKYDITKWK</sequence>
<evidence type="ECO:0000313" key="4">
    <source>
        <dbReference type="EMBL" id="QJI00411.1"/>
    </source>
</evidence>
<reference evidence="1" key="1">
    <citation type="submission" date="2020-03" db="EMBL/GenBank/DDBJ databases">
        <title>The deep terrestrial virosphere.</title>
        <authorList>
            <person name="Holmfeldt K."/>
            <person name="Nilsson E."/>
            <person name="Simone D."/>
            <person name="Lopez-Fernandez M."/>
            <person name="Wu X."/>
            <person name="de Brujin I."/>
            <person name="Lundin D."/>
            <person name="Andersson A."/>
            <person name="Bertilsson S."/>
            <person name="Dopson M."/>
        </authorList>
    </citation>
    <scope>NUCLEOTIDE SEQUENCE</scope>
    <source>
        <strain evidence="2">MM415A01915</strain>
        <strain evidence="3">MM415B02528</strain>
        <strain evidence="1">TM448A01894</strain>
        <strain evidence="4">TM448B01938</strain>
    </source>
</reference>
<dbReference type="AlphaFoldDB" id="A0A6H1ZTI4"/>
<evidence type="ECO:0000313" key="3">
    <source>
        <dbReference type="EMBL" id="QJA89562.1"/>
    </source>
</evidence>
<gene>
    <name evidence="2" type="ORF">MM415A01915_0008</name>
    <name evidence="3" type="ORF">MM415B02528_0007</name>
    <name evidence="1" type="ORF">TM448A01894_0009</name>
    <name evidence="4" type="ORF">TM448B01938_0015</name>
</gene>
<accession>A0A6H1ZTI4</accession>
<name>A0A6H1ZTI4_9ZZZZ</name>
<evidence type="ECO:0000313" key="1">
    <source>
        <dbReference type="EMBL" id="QJA50772.1"/>
    </source>
</evidence>
<proteinExistence type="predicted"/>
<dbReference type="EMBL" id="MT144217">
    <property type="protein sequence ID" value="QJA50772.1"/>
    <property type="molecule type" value="Genomic_DNA"/>
</dbReference>
<protein>
    <submittedName>
        <fullName evidence="1">Uncharacterized protein</fullName>
    </submittedName>
</protein>
<organism evidence="1">
    <name type="scientific">viral metagenome</name>
    <dbReference type="NCBI Taxonomy" id="1070528"/>
    <lineage>
        <taxon>unclassified sequences</taxon>
        <taxon>metagenomes</taxon>
        <taxon>organismal metagenomes</taxon>
    </lineage>
</organism>
<dbReference type="EMBL" id="MT142126">
    <property type="protein sequence ID" value="QJA74873.1"/>
    <property type="molecule type" value="Genomic_DNA"/>
</dbReference>
<dbReference type="EMBL" id="MT142854">
    <property type="protein sequence ID" value="QJA89562.1"/>
    <property type="molecule type" value="Genomic_DNA"/>
</dbReference>
<dbReference type="EMBL" id="MT144849">
    <property type="protein sequence ID" value="QJI00411.1"/>
    <property type="molecule type" value="Genomic_DNA"/>
</dbReference>